<name>A0A0C3DVR1_9AGAM</name>
<evidence type="ECO:0000313" key="5">
    <source>
        <dbReference type="Proteomes" id="UP000053989"/>
    </source>
</evidence>
<dbReference type="InterPro" id="IPR025476">
    <property type="entry name" value="Helitron_helicase-like"/>
</dbReference>
<organism evidence="4 5">
    <name type="scientific">Scleroderma citrinum Foug A</name>
    <dbReference type="NCBI Taxonomy" id="1036808"/>
    <lineage>
        <taxon>Eukaryota</taxon>
        <taxon>Fungi</taxon>
        <taxon>Dikarya</taxon>
        <taxon>Basidiomycota</taxon>
        <taxon>Agaricomycotina</taxon>
        <taxon>Agaricomycetes</taxon>
        <taxon>Agaricomycetidae</taxon>
        <taxon>Boletales</taxon>
        <taxon>Sclerodermatineae</taxon>
        <taxon>Sclerodermataceae</taxon>
        <taxon>Scleroderma</taxon>
    </lineage>
</organism>
<dbReference type="InParanoid" id="A0A0C3DVR1"/>
<feature type="region of interest" description="Disordered" evidence="1">
    <location>
        <begin position="14"/>
        <end position="64"/>
    </location>
</feature>
<feature type="domain" description="DUF6570" evidence="3">
    <location>
        <begin position="166"/>
        <end position="313"/>
    </location>
</feature>
<dbReference type="Proteomes" id="UP000053989">
    <property type="component" value="Unassembled WGS sequence"/>
</dbReference>
<reference evidence="5" key="2">
    <citation type="submission" date="2015-01" db="EMBL/GenBank/DDBJ databases">
        <title>Evolutionary Origins and Diversification of the Mycorrhizal Mutualists.</title>
        <authorList>
            <consortium name="DOE Joint Genome Institute"/>
            <consortium name="Mycorrhizal Genomics Consortium"/>
            <person name="Kohler A."/>
            <person name="Kuo A."/>
            <person name="Nagy L.G."/>
            <person name="Floudas D."/>
            <person name="Copeland A."/>
            <person name="Barry K.W."/>
            <person name="Cichocki N."/>
            <person name="Veneault-Fourrey C."/>
            <person name="LaButti K."/>
            <person name="Lindquist E.A."/>
            <person name="Lipzen A."/>
            <person name="Lundell T."/>
            <person name="Morin E."/>
            <person name="Murat C."/>
            <person name="Riley R."/>
            <person name="Ohm R."/>
            <person name="Sun H."/>
            <person name="Tunlid A."/>
            <person name="Henrissat B."/>
            <person name="Grigoriev I.V."/>
            <person name="Hibbett D.S."/>
            <person name="Martin F."/>
        </authorList>
    </citation>
    <scope>NUCLEOTIDE SEQUENCE [LARGE SCALE GENOMIC DNA]</scope>
    <source>
        <strain evidence="5">Foug A</strain>
    </source>
</reference>
<dbReference type="AlphaFoldDB" id="A0A0C3DVR1"/>
<evidence type="ECO:0000256" key="1">
    <source>
        <dbReference type="SAM" id="MobiDB-lite"/>
    </source>
</evidence>
<gene>
    <name evidence="4" type="ORF">SCLCIDRAFT_23370</name>
</gene>
<proteinExistence type="predicted"/>
<evidence type="ECO:0000313" key="4">
    <source>
        <dbReference type="EMBL" id="KIM64655.1"/>
    </source>
</evidence>
<dbReference type="HOGENOM" id="CLU_001248_6_1_1"/>
<dbReference type="Pfam" id="PF20209">
    <property type="entry name" value="DUF6570"/>
    <property type="match status" value="1"/>
</dbReference>
<dbReference type="InterPro" id="IPR046700">
    <property type="entry name" value="DUF6570"/>
</dbReference>
<feature type="domain" description="Helitron helicase-like" evidence="2">
    <location>
        <begin position="471"/>
        <end position="674"/>
    </location>
</feature>
<reference evidence="4 5" key="1">
    <citation type="submission" date="2014-04" db="EMBL/GenBank/DDBJ databases">
        <authorList>
            <consortium name="DOE Joint Genome Institute"/>
            <person name="Kuo A."/>
            <person name="Kohler A."/>
            <person name="Nagy L.G."/>
            <person name="Floudas D."/>
            <person name="Copeland A."/>
            <person name="Barry K.W."/>
            <person name="Cichocki N."/>
            <person name="Veneault-Fourrey C."/>
            <person name="LaButti K."/>
            <person name="Lindquist E.A."/>
            <person name="Lipzen A."/>
            <person name="Lundell T."/>
            <person name="Morin E."/>
            <person name="Murat C."/>
            <person name="Sun H."/>
            <person name="Tunlid A."/>
            <person name="Henrissat B."/>
            <person name="Grigoriev I.V."/>
            <person name="Hibbett D.S."/>
            <person name="Martin F."/>
            <person name="Nordberg H.P."/>
            <person name="Cantor M.N."/>
            <person name="Hua S.X."/>
        </authorList>
    </citation>
    <scope>NUCLEOTIDE SEQUENCE [LARGE SCALE GENOMIC DNA]</scope>
    <source>
        <strain evidence="4 5">Foug A</strain>
    </source>
</reference>
<accession>A0A0C3DVR1</accession>
<evidence type="ECO:0000259" key="3">
    <source>
        <dbReference type="Pfam" id="PF20209"/>
    </source>
</evidence>
<sequence>MHTKRFCCIPGSESQRAWDEHEAGPLRKQRHQVKNADDGNRDGAVHQQATTEEETSSRPSPGFLELPTAEDLHAAYQAFYKATSADSLGAAVCAVCARECGPLDENVAICDLAMLPNKHRLLPHQPHPQHDLYEGLLLEPNGVEGMPANYKVACCGCCLNDLKKNKEVPPRYALANDMWIGHVPWALQVLTMPEQLLISQVYPRVFVFKLFPKKAGRAHDPSQLQHAMRGNVTSYAMDTKGVASMVEGKLLPQRPNILASLISVTYIGPGQLSKAWLLPTFQVRRAVVHEAPLWLKANNPHYASIDVSSANLAELPVDDVPSELTDVMRQTTDVGVLDGENDGYVPEEDDDVRDNETMEATDGCMDNEGEEGAPKVIPLQIAGAADTDLANLSANELMMWGMANLWKEGKEGQYAVQHSQRPVNDFGRPWQSTESGNEDGNFFERAYPCLFPYGCGGIESEQCVQVDFHDHVKWALRYYDRRFRTHESFTFVMFGILQRRQALFLARLQMQRKTFDADTQLLRTITVERLAKAQEEEAKGEAITDPAVQLLKRHVQIWATTTMLNPPSIWLTINPCNLHDPIAQLFASENIKMEDLLSNAGPSKEQRAKNIATHPYAAAKFFHFLIRTTIHTLFGVEATTYQVKSRPGIFGQVAAYFGTVEYQNRGSLHLHMLLWLKNTPPSYEIESLLQTEGFRDKVRKFICANFRVHLPGFENEKSIKNIPSKDDIAWSRPPDPTSSSYNELAADLERRVARSKQMHKCDTRRCLMTDKKGNYRCKRRAPFPLSEEDVVNSDGHWFPKRLYAYVNGWIPAITINLRCNNDGKLLTSGQDTKNIAYYVTNYAAKKQGKTYNLSAILAKGYAYHTQ</sequence>
<feature type="compositionally biased region" description="Basic and acidic residues" evidence="1">
    <location>
        <begin position="16"/>
        <end position="25"/>
    </location>
</feature>
<evidence type="ECO:0000259" key="2">
    <source>
        <dbReference type="Pfam" id="PF14214"/>
    </source>
</evidence>
<dbReference type="STRING" id="1036808.A0A0C3DVR1"/>
<protein>
    <submittedName>
        <fullName evidence="4">Uncharacterized protein</fullName>
    </submittedName>
</protein>
<keyword evidence="5" id="KW-1185">Reference proteome</keyword>
<dbReference type="Pfam" id="PF14214">
    <property type="entry name" value="Helitron_like_N"/>
    <property type="match status" value="1"/>
</dbReference>
<dbReference type="EMBL" id="KN822027">
    <property type="protein sequence ID" value="KIM64655.1"/>
    <property type="molecule type" value="Genomic_DNA"/>
</dbReference>
<feature type="compositionally biased region" description="Basic and acidic residues" evidence="1">
    <location>
        <begin position="34"/>
        <end position="44"/>
    </location>
</feature>
<dbReference type="OrthoDB" id="2680590at2759"/>